<name>A0ABQ4U060_9HYPH</name>
<evidence type="ECO:0008006" key="3">
    <source>
        <dbReference type="Google" id="ProtNLM"/>
    </source>
</evidence>
<dbReference type="InterPro" id="IPR025528">
    <property type="entry name" value="BrnA_antitoxin"/>
</dbReference>
<sequence>MRKTSITRISLADRSRGRTDRAALSQVSDAEIAEAVASDPDAGPLDLDWANAEVVIPPRKVAISIRVDQDVLDHFKRGGDGYQRRINAVLRAYMEARDRSA</sequence>
<dbReference type="RefSeq" id="WP_238183451.1">
    <property type="nucleotide sequence ID" value="NZ_BPRB01000169.1"/>
</dbReference>
<dbReference type="Proteomes" id="UP001055057">
    <property type="component" value="Unassembled WGS sequence"/>
</dbReference>
<proteinExistence type="predicted"/>
<protein>
    <recommendedName>
        <fullName evidence="3">BrnA antitoxin family protein</fullName>
    </recommendedName>
</protein>
<evidence type="ECO:0000313" key="1">
    <source>
        <dbReference type="EMBL" id="GJE60868.1"/>
    </source>
</evidence>
<keyword evidence="2" id="KW-1185">Reference proteome</keyword>
<accession>A0ABQ4U060</accession>
<reference evidence="1" key="2">
    <citation type="submission" date="2021-08" db="EMBL/GenBank/DDBJ databases">
        <authorList>
            <person name="Tani A."/>
            <person name="Ola A."/>
            <person name="Ogura Y."/>
            <person name="Katsura K."/>
            <person name="Hayashi T."/>
        </authorList>
    </citation>
    <scope>NUCLEOTIDE SEQUENCE</scope>
    <source>
        <strain evidence="1">DSM 23632</strain>
    </source>
</reference>
<gene>
    <name evidence="1" type="ORF">MPOCJGCO_2987</name>
</gene>
<evidence type="ECO:0000313" key="2">
    <source>
        <dbReference type="Proteomes" id="UP001055057"/>
    </source>
</evidence>
<dbReference type="EMBL" id="BPRB01000169">
    <property type="protein sequence ID" value="GJE60868.1"/>
    <property type="molecule type" value="Genomic_DNA"/>
</dbReference>
<dbReference type="Pfam" id="PF14384">
    <property type="entry name" value="BrnA_antitoxin"/>
    <property type="match status" value="1"/>
</dbReference>
<comment type="caution">
    <text evidence="1">The sequence shown here is derived from an EMBL/GenBank/DDBJ whole genome shotgun (WGS) entry which is preliminary data.</text>
</comment>
<organism evidence="1 2">
    <name type="scientific">Methylobacterium trifolii</name>
    <dbReference type="NCBI Taxonomy" id="1003092"/>
    <lineage>
        <taxon>Bacteria</taxon>
        <taxon>Pseudomonadati</taxon>
        <taxon>Pseudomonadota</taxon>
        <taxon>Alphaproteobacteria</taxon>
        <taxon>Hyphomicrobiales</taxon>
        <taxon>Methylobacteriaceae</taxon>
        <taxon>Methylobacterium</taxon>
    </lineage>
</organism>
<reference evidence="1" key="1">
    <citation type="journal article" date="2021" name="Front. Microbiol.">
        <title>Comprehensive Comparative Genomics and Phenotyping of Methylobacterium Species.</title>
        <authorList>
            <person name="Alessa O."/>
            <person name="Ogura Y."/>
            <person name="Fujitani Y."/>
            <person name="Takami H."/>
            <person name="Hayashi T."/>
            <person name="Sahin N."/>
            <person name="Tani A."/>
        </authorList>
    </citation>
    <scope>NUCLEOTIDE SEQUENCE</scope>
    <source>
        <strain evidence="1">DSM 23632</strain>
    </source>
</reference>